<accession>A0ABZ1B6W9</accession>
<dbReference type="RefSeq" id="WP_324276921.1">
    <property type="nucleotide sequence ID" value="NZ_CP141261.1"/>
</dbReference>
<gene>
    <name evidence="1" type="ORF">U6N30_08480</name>
</gene>
<protein>
    <recommendedName>
        <fullName evidence="3">YtxH domain-containing protein</fullName>
    </recommendedName>
</protein>
<proteinExistence type="predicted"/>
<keyword evidence="2" id="KW-1185">Reference proteome</keyword>
<dbReference type="EMBL" id="CP141261">
    <property type="protein sequence ID" value="WRL65603.1"/>
    <property type="molecule type" value="Genomic_DNA"/>
</dbReference>
<evidence type="ECO:0008006" key="3">
    <source>
        <dbReference type="Google" id="ProtNLM"/>
    </source>
</evidence>
<reference evidence="1 2" key="1">
    <citation type="submission" date="2023-12" db="EMBL/GenBank/DDBJ databases">
        <title>Blastococcus brunescens sp. nov., an actonobacterium isolated from sandstone collected in sahara desert.</title>
        <authorList>
            <person name="Gtari M."/>
            <person name="Ghodhbane F."/>
        </authorList>
    </citation>
    <scope>NUCLEOTIDE SEQUENCE [LARGE SCALE GENOMIC DNA]</scope>
    <source>
        <strain evidence="1 2">BMG 8361</strain>
    </source>
</reference>
<organism evidence="1 2">
    <name type="scientific">Blastococcus brunescens</name>
    <dbReference type="NCBI Taxonomy" id="1564165"/>
    <lineage>
        <taxon>Bacteria</taxon>
        <taxon>Bacillati</taxon>
        <taxon>Actinomycetota</taxon>
        <taxon>Actinomycetes</taxon>
        <taxon>Geodermatophilales</taxon>
        <taxon>Geodermatophilaceae</taxon>
        <taxon>Blastococcus</taxon>
    </lineage>
</organism>
<evidence type="ECO:0000313" key="2">
    <source>
        <dbReference type="Proteomes" id="UP001324287"/>
    </source>
</evidence>
<dbReference type="Proteomes" id="UP001324287">
    <property type="component" value="Chromosome"/>
</dbReference>
<evidence type="ECO:0000313" key="1">
    <source>
        <dbReference type="EMBL" id="WRL65603.1"/>
    </source>
</evidence>
<sequence>MAKLSFLAGFGAGYVLGSKAGRERYEQIRRGWENAKDDPRLQSIAGVAQAKADDAVSSLRARMGSEPPR</sequence>
<name>A0ABZ1B6W9_9ACTN</name>